<protein>
    <submittedName>
        <fullName evidence="1">Uncharacterized protein</fullName>
    </submittedName>
</protein>
<keyword evidence="2" id="KW-1185">Reference proteome</keyword>
<dbReference type="Proteomes" id="UP001638806">
    <property type="component" value="Unassembled WGS sequence"/>
</dbReference>
<proteinExistence type="predicted"/>
<organism evidence="1 2">
    <name type="scientific">Purpureocillium lilacinum</name>
    <name type="common">Paecilomyces lilacinus</name>
    <dbReference type="NCBI Taxonomy" id="33203"/>
    <lineage>
        <taxon>Eukaryota</taxon>
        <taxon>Fungi</taxon>
        <taxon>Dikarya</taxon>
        <taxon>Ascomycota</taxon>
        <taxon>Pezizomycotina</taxon>
        <taxon>Sordariomycetes</taxon>
        <taxon>Hypocreomycetidae</taxon>
        <taxon>Hypocreales</taxon>
        <taxon>Ophiocordycipitaceae</taxon>
        <taxon>Purpureocillium</taxon>
    </lineage>
</organism>
<sequence length="313" mass="35526">MDASKTLDRAQLSRSQFLETSKPLGKPRLGKYPKLIARFRRNLAFICDSEKGGMSCAAIGLEDNEVCYKFWFASNAADGKTLRFLKEALETLASLKNAATQMQDGCKKSFLRKCVRYSKKRINGEWSCLQRAIRGIREMRANSALQKVLFIWLDSLVYVEDHVKLCHMVYGAYMSGFKAMLDRRARDDGRRNRVGEMRSPFADAKHSIGRLAQHIISHEELVRDAHEISHILESHNVCMVDAVSYPPRPVADSHTTLDGALDRIFSHSDTEKNEVKRILLEIDRQSHSTAASETPFLLFTLYCCVRTHGPSPN</sequence>
<name>A0ACC4DBL0_PURLI</name>
<gene>
    <name evidence="1" type="ORF">ACCO45_012616</name>
</gene>
<reference evidence="1" key="1">
    <citation type="submission" date="2024-12" db="EMBL/GenBank/DDBJ databases">
        <title>Comparative genomics and development of molecular markers within Purpureocillium lilacinum and among Purpureocillium species.</title>
        <authorList>
            <person name="Yeh Z.-Y."/>
            <person name="Ni N.-T."/>
            <person name="Lo P.-H."/>
            <person name="Mushyakhwo K."/>
            <person name="Lin C.-F."/>
            <person name="Nai Y.-S."/>
        </authorList>
    </citation>
    <scope>NUCLEOTIDE SEQUENCE</scope>
    <source>
        <strain evidence="1">NCHU-NPUST-175</strain>
    </source>
</reference>
<dbReference type="EMBL" id="JBGNUJ010000012">
    <property type="protein sequence ID" value="KAL3952673.1"/>
    <property type="molecule type" value="Genomic_DNA"/>
</dbReference>
<accession>A0ACC4DBL0</accession>
<evidence type="ECO:0000313" key="1">
    <source>
        <dbReference type="EMBL" id="KAL3952673.1"/>
    </source>
</evidence>
<evidence type="ECO:0000313" key="2">
    <source>
        <dbReference type="Proteomes" id="UP001638806"/>
    </source>
</evidence>
<comment type="caution">
    <text evidence="1">The sequence shown here is derived from an EMBL/GenBank/DDBJ whole genome shotgun (WGS) entry which is preliminary data.</text>
</comment>